<dbReference type="InterPro" id="IPR006626">
    <property type="entry name" value="PbH1"/>
</dbReference>
<gene>
    <name evidence="2" type="ORF">CEE69_27100</name>
</gene>
<organism evidence="2 3">
    <name type="scientific">Rhodopirellula bahusiensis</name>
    <dbReference type="NCBI Taxonomy" id="2014065"/>
    <lineage>
        <taxon>Bacteria</taxon>
        <taxon>Pseudomonadati</taxon>
        <taxon>Planctomycetota</taxon>
        <taxon>Planctomycetia</taxon>
        <taxon>Pirellulales</taxon>
        <taxon>Pirellulaceae</taxon>
        <taxon>Rhodopirellula</taxon>
    </lineage>
</organism>
<dbReference type="OrthoDB" id="9791852at2"/>
<dbReference type="Proteomes" id="UP000225740">
    <property type="component" value="Unassembled WGS sequence"/>
</dbReference>
<dbReference type="Pfam" id="PF13229">
    <property type="entry name" value="Beta_helix"/>
    <property type="match status" value="1"/>
</dbReference>
<sequence>MVFANLSIQSFAQDELQPPPYSELGYHDRFLESQWKPSSDPDRAIFVSSSAAHDGVGTRDSPFSNLTQARDSIRRLQAESGLPAGGIEVVLLPGVYHLPETFHLSQQDSGTEDAPIIYRAEVPGSVRLSAGTPIELQDTQRVEHPALLGRLHPNAQDKVVMVRVPDEWLSGVDHSTRLAFDGQLLRRAQWPNLGYCHIDQIIDKGPTTRWLKPGEKPPTASPGNPIGAKFTTVEPLSPLLQSEFRRTQRMQVEGYLHNDWYFQREPVGAIQDGVIQLQQATRYGVADKIKSIPRRIRLVNVLAELDEPGEWYFDTTDQILYLWPPTQIDPQKTRLSMLSPSHQGTIAMENVSFCVFRDLIFEDSGRCAVSIEDGANVLIAGCVFRNGTHRGVDINGGSRHGITGCEFHDLESAFSMRGGDFRTLERCYHFATNNEVHSCRRRGYGVMGMNGVGMYFAHNLIHDMNGALSFNAVDTLMEFNEFYNIGYEMGDFNVAYCGAKWHTMNNVLRFNFVHHLFEPGGHPVIGFRNDDGGMGLQIYGNVFYRSGRGAAQFHGPLNSFRNNITMKTHHMWWTNKGAITEEEVQAEWKGLERFGRDLPHGDKGDNLYLMEQMLGENGWSIGVWKKEFPMLSTAIQTNPFAQTFSVVANNYVHRVRVPFHIHGGSGTVEGMESKETGKIVDLPSEGHFELPEEISMEAFEDLAQLDFRFREGFQTTNGFQPIPFERIGLVRDKFRATPVDRSYRADVYKRYVNERGGHYDPEVINARYRVLSNESDRQE</sequence>
<comment type="caution">
    <text evidence="2">The sequence shown here is derived from an EMBL/GenBank/DDBJ whole genome shotgun (WGS) entry which is preliminary data.</text>
</comment>
<dbReference type="PANTHER" id="PTHR36453:SF1">
    <property type="entry name" value="RIGHT HANDED BETA HELIX DOMAIN-CONTAINING PROTEIN"/>
    <property type="match status" value="1"/>
</dbReference>
<reference evidence="2 3" key="1">
    <citation type="submission" date="2017-06" db="EMBL/GenBank/DDBJ databases">
        <title>Description of Rhodopirellula bahusiensis sp. nov.</title>
        <authorList>
            <person name="Kizina J."/>
            <person name="Harder J."/>
        </authorList>
    </citation>
    <scope>NUCLEOTIDE SEQUENCE [LARGE SCALE GENOMIC DNA]</scope>
    <source>
        <strain evidence="2 3">SWK21</strain>
    </source>
</reference>
<dbReference type="InterPro" id="IPR011050">
    <property type="entry name" value="Pectin_lyase_fold/virulence"/>
</dbReference>
<evidence type="ECO:0000259" key="1">
    <source>
        <dbReference type="Pfam" id="PF13229"/>
    </source>
</evidence>
<protein>
    <recommendedName>
        <fullName evidence="1">Right handed beta helix domain-containing protein</fullName>
    </recommendedName>
</protein>
<keyword evidence="3" id="KW-1185">Reference proteome</keyword>
<dbReference type="SUPFAM" id="SSF51126">
    <property type="entry name" value="Pectin lyase-like"/>
    <property type="match status" value="1"/>
</dbReference>
<dbReference type="AlphaFoldDB" id="A0A2G1VZJ6"/>
<dbReference type="EMBL" id="NIZW01000031">
    <property type="protein sequence ID" value="PHQ32204.1"/>
    <property type="molecule type" value="Genomic_DNA"/>
</dbReference>
<evidence type="ECO:0000313" key="3">
    <source>
        <dbReference type="Proteomes" id="UP000225740"/>
    </source>
</evidence>
<evidence type="ECO:0000313" key="2">
    <source>
        <dbReference type="EMBL" id="PHQ32204.1"/>
    </source>
</evidence>
<accession>A0A2G1VZJ6</accession>
<name>A0A2G1VZJ6_9BACT</name>
<dbReference type="InterPro" id="IPR039448">
    <property type="entry name" value="Beta_helix"/>
</dbReference>
<dbReference type="Gene3D" id="2.160.20.10">
    <property type="entry name" value="Single-stranded right-handed beta-helix, Pectin lyase-like"/>
    <property type="match status" value="2"/>
</dbReference>
<dbReference type="PANTHER" id="PTHR36453">
    <property type="entry name" value="SECRETED PROTEIN-RELATED"/>
    <property type="match status" value="1"/>
</dbReference>
<feature type="domain" description="Right handed beta helix" evidence="1">
    <location>
        <begin position="346"/>
        <end position="420"/>
    </location>
</feature>
<proteinExistence type="predicted"/>
<dbReference type="InterPro" id="IPR012334">
    <property type="entry name" value="Pectin_lyas_fold"/>
</dbReference>
<dbReference type="SMART" id="SM00710">
    <property type="entry name" value="PbH1"/>
    <property type="match status" value="5"/>
</dbReference>